<feature type="chain" id="PRO_5046006085" evidence="1">
    <location>
        <begin position="25"/>
        <end position="219"/>
    </location>
</feature>
<protein>
    <submittedName>
        <fullName evidence="2">Uncharacterized protein</fullName>
    </submittedName>
</protein>
<dbReference type="Proteomes" id="UP001595887">
    <property type="component" value="Unassembled WGS sequence"/>
</dbReference>
<organism evidence="2 3">
    <name type="scientific">Sphingorhabdus arenilitoris</name>
    <dbReference type="NCBI Taxonomy" id="1490041"/>
    <lineage>
        <taxon>Bacteria</taxon>
        <taxon>Pseudomonadati</taxon>
        <taxon>Pseudomonadota</taxon>
        <taxon>Alphaproteobacteria</taxon>
        <taxon>Sphingomonadales</taxon>
        <taxon>Sphingomonadaceae</taxon>
        <taxon>Sphingorhabdus</taxon>
    </lineage>
</organism>
<gene>
    <name evidence="2" type="ORF">ACFOWX_05855</name>
</gene>
<feature type="signal peptide" evidence="1">
    <location>
        <begin position="1"/>
        <end position="24"/>
    </location>
</feature>
<evidence type="ECO:0000313" key="2">
    <source>
        <dbReference type="EMBL" id="MFC4291937.1"/>
    </source>
</evidence>
<sequence>MKNRNKMLALAAIGTAVFAQPAAAQDAAPCELHIWPAERMTSVTTGLLGGGLLDAALHAGKDASNKASLASALDSPTQLDALQSLDLKTLLKLKPDTVFVTHETPLERKTMNKIKTRRSDSQATCYSELIVADVFYQKAAIYGRSLRTLFMVRDFGNDQKIDFEYKAWGGNGLKLFPPKEGEDAVAALDELGIVFKKNFEEYSNNAQKSISTKKKKTLN</sequence>
<dbReference type="EMBL" id="JBHSDH010000013">
    <property type="protein sequence ID" value="MFC4291937.1"/>
    <property type="molecule type" value="Genomic_DNA"/>
</dbReference>
<dbReference type="RefSeq" id="WP_381422214.1">
    <property type="nucleotide sequence ID" value="NZ_JBHSDH010000013.1"/>
</dbReference>
<accession>A0ABV8RG60</accession>
<evidence type="ECO:0000313" key="3">
    <source>
        <dbReference type="Proteomes" id="UP001595887"/>
    </source>
</evidence>
<proteinExistence type="predicted"/>
<comment type="caution">
    <text evidence="2">The sequence shown here is derived from an EMBL/GenBank/DDBJ whole genome shotgun (WGS) entry which is preliminary data.</text>
</comment>
<evidence type="ECO:0000256" key="1">
    <source>
        <dbReference type="SAM" id="SignalP"/>
    </source>
</evidence>
<name>A0ABV8RG60_9SPHN</name>
<keyword evidence="3" id="KW-1185">Reference proteome</keyword>
<keyword evidence="1" id="KW-0732">Signal</keyword>
<reference evidence="3" key="1">
    <citation type="journal article" date="2019" name="Int. J. Syst. Evol. Microbiol.">
        <title>The Global Catalogue of Microorganisms (GCM) 10K type strain sequencing project: providing services to taxonomists for standard genome sequencing and annotation.</title>
        <authorList>
            <consortium name="The Broad Institute Genomics Platform"/>
            <consortium name="The Broad Institute Genome Sequencing Center for Infectious Disease"/>
            <person name="Wu L."/>
            <person name="Ma J."/>
        </authorList>
    </citation>
    <scope>NUCLEOTIDE SEQUENCE [LARGE SCALE GENOMIC DNA]</scope>
    <source>
        <strain evidence="3">CECT 8531</strain>
    </source>
</reference>